<dbReference type="SUPFAM" id="SSF49899">
    <property type="entry name" value="Concanavalin A-like lectins/glucanases"/>
    <property type="match status" value="3"/>
</dbReference>
<dbReference type="InterPro" id="IPR013320">
    <property type="entry name" value="ConA-like_dom_sf"/>
</dbReference>
<evidence type="ECO:0000256" key="2">
    <source>
        <dbReference type="ARBA" id="ARBA00023157"/>
    </source>
</evidence>
<dbReference type="Gene3D" id="2.60.120.200">
    <property type="match status" value="3"/>
</dbReference>
<evidence type="ECO:0000313" key="6">
    <source>
        <dbReference type="EMBL" id="MBP2323256.1"/>
    </source>
</evidence>
<organism evidence="6 7">
    <name type="scientific">Kibdelosporangium banguiense</name>
    <dbReference type="NCBI Taxonomy" id="1365924"/>
    <lineage>
        <taxon>Bacteria</taxon>
        <taxon>Bacillati</taxon>
        <taxon>Actinomycetota</taxon>
        <taxon>Actinomycetes</taxon>
        <taxon>Pseudonocardiales</taxon>
        <taxon>Pseudonocardiaceae</taxon>
        <taxon>Kibdelosporangium</taxon>
    </lineage>
</organism>
<dbReference type="EMBL" id="JAGINW010000001">
    <property type="protein sequence ID" value="MBP2323256.1"/>
    <property type="molecule type" value="Genomic_DNA"/>
</dbReference>
<feature type="region of interest" description="Disordered" evidence="3">
    <location>
        <begin position="240"/>
        <end position="262"/>
    </location>
</feature>
<sequence length="1441" mass="153156">MIVRSGMRASRSRRRWSVLLSAAVVLASVQSGVTATAAPAVSDKAVDEASAQVAARKLGKPVEITGKTSQTEEFFANPDGSFTYRQHERPVRIKRGSEWTPVDTTLVKRPDGTVAPKATVVDIALSGGGKGRPLARLAHQGNEIGLNWESDLPEPVLDGSTATYPEVLPGVDLKVTADVLGFSEVLVIKSAEAARNPGLKKVTFGSHTRNTQVRQKTAAAKPNLEVVDAKGTPFFTGDATRMWDSSGDSTPAEHLAGKGEGKRAAVMGTEVTPEKVSIIPDQGFLADKATKYPVYLDPEYSCTACGKAHHIVVQSGYKTAKNYDATSGSLNDLKAGLQTTDSSGTSRSYVEMYTGALAGKNIKWATLNTTLLYSWWGDGSATHTELYLANGFGGGTDWNTQPWVANIPNVPAYQSSSNVTNQGKASNVSMQFGATGAVAYAASKSWGSVSFLLKGSREDNTTSWRRFGLNPYLEVRYNSTPNDPVGHAMQNGTVPCVKGDNRPWIATRTPVVQARVSDPDGGSLGVNVATTGGPYGADVPGTWHENGGALPWIGTPGQNQQALAQVQIPPDWITTDGIYKWAMRVTDGEIYSPRWDWDCEFYVDSTPPLAPKVTRAGTAPVNQGDTASFSVNVDLATDGLYDIDRFVYTTDGSEPSTQGSPSIAAVRTVDAGTGKAFASAVLNTTAVNANQNLVKVRAVNKAGTPGPNGTCASPLVTVGTACGYTVAPLTSAKFLKGAWAIDDTWGTSASDQVATLNPGETAHPLSLRGGAAWALGYNRGNSWTQADAFDAKQGTRGGMYLTNSGYMETSEKVIDTSQSFTVAAWVQLTNKNSYYTVASQDGTNVGGFYLQYSADVGKWTFSTTPTDAITDTPYRTTSADNAAVPELNTWTHLVGSYDAQAKQLSMYVDGKRVGTTVLRDPLWSANGPFVVGGAKWNGGRVDHFPGFVDDVQVWQRVLSAQDVHDLATVAVPRAGYGLAEGAGAKLATGATGDELNGNYVPAPVPSLQGYWKFDEGSGTTVSDASNNGAGYENNLITTNAAWVPGKTGTALKYNGTSGSYSYSAGRAVNTSQSFTVSAWVKLDDLNAYQAVVGQSGTKRPGFQIRYSPDVKAWIFGLNRSDANDALTEWTYRGESVSETGKWTLVTGVYNNDTKQIQLYVDGKLMGSRTFTGVPWDATGHVTVGTYELNGAATHFFNGTIDNVQLWQRALTASQVAALAGLSYQDSVWQHGPSDGASTGTVNPVADNGAAYAKYPGEIGARVTWPRPAFFRTDKSFTVEAWVRDDALAGGTATAATFVDGDKMPVSLDYHPEWGSKWTFMLADSRILVSDASPVEGKWTHLAGTYDAATNRACFYVDGQLQNTELTSSGATTVQGCSTGVVSKNNWGSVVAGAGYWNGGQLVNPWRGGLAGIRLYSGVRTANQIKDDRTADDPGALFEIKN</sequence>
<feature type="chain" id="PRO_5045599601" description="LamG-like jellyroll fold domain-containing protein" evidence="4">
    <location>
        <begin position="38"/>
        <end position="1441"/>
    </location>
</feature>
<feature type="domain" description="LamG-like jellyroll fold" evidence="5">
    <location>
        <begin position="1072"/>
        <end position="1213"/>
    </location>
</feature>
<evidence type="ECO:0000259" key="5">
    <source>
        <dbReference type="SMART" id="SM00560"/>
    </source>
</evidence>
<dbReference type="PANTHER" id="PTHR46943">
    <property type="entry name" value="PENTRAXIN-RELATED PROTEIN PTX3"/>
    <property type="match status" value="1"/>
</dbReference>
<feature type="domain" description="LamG-like jellyroll fold" evidence="5">
    <location>
        <begin position="818"/>
        <end position="961"/>
    </location>
</feature>
<dbReference type="SMART" id="SM00560">
    <property type="entry name" value="LamGL"/>
    <property type="match status" value="3"/>
</dbReference>
<protein>
    <recommendedName>
        <fullName evidence="5">LamG-like jellyroll fold domain-containing protein</fullName>
    </recommendedName>
</protein>
<dbReference type="Pfam" id="PF13385">
    <property type="entry name" value="Laminin_G_3"/>
    <property type="match status" value="3"/>
</dbReference>
<comment type="caution">
    <text evidence="6">The sequence shown here is derived from an EMBL/GenBank/DDBJ whole genome shotgun (WGS) entry which is preliminary data.</text>
</comment>
<accession>A0ABS4TFZ5</accession>
<feature type="domain" description="LamG-like jellyroll fold" evidence="5">
    <location>
        <begin position="1274"/>
        <end position="1422"/>
    </location>
</feature>
<proteinExistence type="predicted"/>
<gene>
    <name evidence="6" type="ORF">JOF56_003641</name>
</gene>
<name>A0ABS4TFZ5_9PSEU</name>
<evidence type="ECO:0000313" key="7">
    <source>
        <dbReference type="Proteomes" id="UP001519332"/>
    </source>
</evidence>
<dbReference type="InterPro" id="IPR006558">
    <property type="entry name" value="LamG-like"/>
</dbReference>
<dbReference type="PANTHER" id="PTHR46943:SF1">
    <property type="entry name" value="PENTRAXIN-RELATED PROTEIN PTX3"/>
    <property type="match status" value="1"/>
</dbReference>
<dbReference type="InterPro" id="IPR042837">
    <property type="entry name" value="PTX3"/>
</dbReference>
<keyword evidence="7" id="KW-1185">Reference proteome</keyword>
<evidence type="ECO:0000256" key="3">
    <source>
        <dbReference type="SAM" id="MobiDB-lite"/>
    </source>
</evidence>
<keyword evidence="1 4" id="KW-0732">Signal</keyword>
<dbReference type="RefSeq" id="WP_209639356.1">
    <property type="nucleotide sequence ID" value="NZ_JAGINW010000001.1"/>
</dbReference>
<keyword evidence="2" id="KW-1015">Disulfide bond</keyword>
<evidence type="ECO:0000256" key="4">
    <source>
        <dbReference type="SAM" id="SignalP"/>
    </source>
</evidence>
<feature type="signal peptide" evidence="4">
    <location>
        <begin position="1"/>
        <end position="37"/>
    </location>
</feature>
<evidence type="ECO:0000256" key="1">
    <source>
        <dbReference type="ARBA" id="ARBA00022729"/>
    </source>
</evidence>
<reference evidence="6 7" key="1">
    <citation type="submission" date="2021-03" db="EMBL/GenBank/DDBJ databases">
        <title>Sequencing the genomes of 1000 actinobacteria strains.</title>
        <authorList>
            <person name="Klenk H.-P."/>
        </authorList>
    </citation>
    <scope>NUCLEOTIDE SEQUENCE [LARGE SCALE GENOMIC DNA]</scope>
    <source>
        <strain evidence="6 7">DSM 46670</strain>
    </source>
</reference>
<dbReference type="Proteomes" id="UP001519332">
    <property type="component" value="Unassembled WGS sequence"/>
</dbReference>